<accession>A0AAD9YB27</accession>
<dbReference type="PRINTS" id="PR00463">
    <property type="entry name" value="EP450I"/>
</dbReference>
<dbReference type="CDD" id="cd11041">
    <property type="entry name" value="CYP503A1-like"/>
    <property type="match status" value="1"/>
</dbReference>
<dbReference type="EMBL" id="VYYT01000238">
    <property type="protein sequence ID" value="KAK2753637.1"/>
    <property type="molecule type" value="Genomic_DNA"/>
</dbReference>
<keyword evidence="9" id="KW-1185">Reference proteome</keyword>
<evidence type="ECO:0000256" key="5">
    <source>
        <dbReference type="ARBA" id="ARBA00023002"/>
    </source>
</evidence>
<dbReference type="PANTHER" id="PTHR46206">
    <property type="entry name" value="CYTOCHROME P450"/>
    <property type="match status" value="1"/>
</dbReference>
<dbReference type="Pfam" id="PF00067">
    <property type="entry name" value="p450"/>
    <property type="match status" value="1"/>
</dbReference>
<organism evidence="8 9">
    <name type="scientific">Colletotrichum kahawae</name>
    <name type="common">Coffee berry disease fungus</name>
    <dbReference type="NCBI Taxonomy" id="34407"/>
    <lineage>
        <taxon>Eukaryota</taxon>
        <taxon>Fungi</taxon>
        <taxon>Dikarya</taxon>
        <taxon>Ascomycota</taxon>
        <taxon>Pezizomycotina</taxon>
        <taxon>Sordariomycetes</taxon>
        <taxon>Hypocreomycetidae</taxon>
        <taxon>Glomerellales</taxon>
        <taxon>Glomerellaceae</taxon>
        <taxon>Colletotrichum</taxon>
        <taxon>Colletotrichum gloeosporioides species complex</taxon>
    </lineage>
</organism>
<keyword evidence="6" id="KW-0408">Iron</keyword>
<reference evidence="8" key="1">
    <citation type="submission" date="2023-02" db="EMBL/GenBank/DDBJ databases">
        <title>Colletotrichum kahawae CIFC_Que2 genome sequencing and assembly.</title>
        <authorList>
            <person name="Baroncelli R."/>
        </authorList>
    </citation>
    <scope>NUCLEOTIDE SEQUENCE</scope>
    <source>
        <strain evidence="8">CIFC_Que2</strain>
    </source>
</reference>
<evidence type="ECO:0000256" key="1">
    <source>
        <dbReference type="ARBA" id="ARBA00001971"/>
    </source>
</evidence>
<evidence type="ECO:0000256" key="7">
    <source>
        <dbReference type="ARBA" id="ARBA00023033"/>
    </source>
</evidence>
<dbReference type="Proteomes" id="UP001281614">
    <property type="component" value="Unassembled WGS sequence"/>
</dbReference>
<dbReference type="AlphaFoldDB" id="A0AAD9YB27"/>
<evidence type="ECO:0000256" key="3">
    <source>
        <dbReference type="ARBA" id="ARBA00022617"/>
    </source>
</evidence>
<dbReference type="GO" id="GO:0020037">
    <property type="term" value="F:heme binding"/>
    <property type="evidence" value="ECO:0007669"/>
    <property type="project" value="InterPro"/>
</dbReference>
<dbReference type="SUPFAM" id="SSF48264">
    <property type="entry name" value="Cytochrome P450"/>
    <property type="match status" value="1"/>
</dbReference>
<comment type="caution">
    <text evidence="8">The sequence shown here is derived from an EMBL/GenBank/DDBJ whole genome shotgun (WGS) entry which is preliminary data.</text>
</comment>
<proteinExistence type="inferred from homology"/>
<evidence type="ECO:0000313" key="8">
    <source>
        <dbReference type="EMBL" id="KAK2753637.1"/>
    </source>
</evidence>
<dbReference type="InterPro" id="IPR001128">
    <property type="entry name" value="Cyt_P450"/>
</dbReference>
<keyword evidence="4" id="KW-0479">Metal-binding</keyword>
<dbReference type="InterPro" id="IPR036396">
    <property type="entry name" value="Cyt_P450_sf"/>
</dbReference>
<keyword evidence="5" id="KW-0560">Oxidoreductase</keyword>
<name>A0AAD9YB27_COLKA</name>
<evidence type="ECO:0000256" key="2">
    <source>
        <dbReference type="ARBA" id="ARBA00010617"/>
    </source>
</evidence>
<protein>
    <submittedName>
        <fullName evidence="8">Cytochrome p450</fullName>
    </submittedName>
</protein>
<comment type="cofactor">
    <cofactor evidence="1">
        <name>heme</name>
        <dbReference type="ChEBI" id="CHEBI:30413"/>
    </cofactor>
</comment>
<dbReference type="InterPro" id="IPR002401">
    <property type="entry name" value="Cyt_P450_E_grp-I"/>
</dbReference>
<dbReference type="GO" id="GO:0004497">
    <property type="term" value="F:monooxygenase activity"/>
    <property type="evidence" value="ECO:0007669"/>
    <property type="project" value="UniProtKB-KW"/>
</dbReference>
<dbReference type="GO" id="GO:0005506">
    <property type="term" value="F:iron ion binding"/>
    <property type="evidence" value="ECO:0007669"/>
    <property type="project" value="InterPro"/>
</dbReference>
<dbReference type="PANTHER" id="PTHR46206:SF2">
    <property type="entry name" value="CYTOCHROME P450 MONOOXYGENASE AUSG-RELATED"/>
    <property type="match status" value="1"/>
</dbReference>
<sequence length="512" mass="56677">MASEPSASALADSSFSVSLDSFRLSSEAWSILVALVAAVLAYKIWTDHKFKLPPLINPPQTFDLSGAAVKKDFIQRSNELIQEGSKAFGGEPYSVISDTGRVIMLAPKHVDEIRNDPKLSFLKNTEHDFHAYLPGFEPFGAGNAIQILIMVAKKQLTKFLAKITKPLSDETAFSFQTVLGDSTGMNYPSINIPLLSNIVGYTKWHEVGLGQTILNVVSRLSSRVFLGPEICRNEAWLNITVMYVVDSFIAAERLRIVPKPLRRIVHWFLPECQRVRSHVAQTRSIIQPVIDARAREKRAAVEEGRPIPTYDDAIQWGEEESARSKYDPAIYQLAMAGAAIHTTTDLMTQLILNILPRPELLAALRSEMIEVLGKEGWAKTSLYNLKLMDSVMKETQRMKPIQSISMGRIADAVVHLSDGTIIPKGMKVAVANTLRHDPTIYENPLEFDGYRFLRMRQTPGKENQAHFVTTSPDSLGFGHGLIVDPAEPDLGNCSGKAGDLGRALARDNTALV</sequence>
<gene>
    <name evidence="8" type="ORF">CKAH01_17557</name>
</gene>
<evidence type="ECO:0000256" key="4">
    <source>
        <dbReference type="ARBA" id="ARBA00022723"/>
    </source>
</evidence>
<comment type="similarity">
    <text evidence="2">Belongs to the cytochrome P450 family.</text>
</comment>
<dbReference type="Gene3D" id="1.10.630.10">
    <property type="entry name" value="Cytochrome P450"/>
    <property type="match status" value="1"/>
</dbReference>
<evidence type="ECO:0000256" key="6">
    <source>
        <dbReference type="ARBA" id="ARBA00023004"/>
    </source>
</evidence>
<dbReference type="GO" id="GO:0016705">
    <property type="term" value="F:oxidoreductase activity, acting on paired donors, with incorporation or reduction of molecular oxygen"/>
    <property type="evidence" value="ECO:0007669"/>
    <property type="project" value="InterPro"/>
</dbReference>
<evidence type="ECO:0000313" key="9">
    <source>
        <dbReference type="Proteomes" id="UP001281614"/>
    </source>
</evidence>
<keyword evidence="7" id="KW-0503">Monooxygenase</keyword>
<keyword evidence="3" id="KW-0349">Heme</keyword>